<sequence>MSPSISIFWPILAPLQSTSIQCAKVHKPSVRPSIIEDISAHYKRHHGTCRPPASPNA</sequence>
<organism evidence="1 2">
    <name type="scientific">Phaeosphaeria nodorum (strain SN15 / ATCC MYA-4574 / FGSC 10173)</name>
    <name type="common">Glume blotch fungus</name>
    <name type="synonym">Parastagonospora nodorum</name>
    <dbReference type="NCBI Taxonomy" id="321614"/>
    <lineage>
        <taxon>Eukaryota</taxon>
        <taxon>Fungi</taxon>
        <taxon>Dikarya</taxon>
        <taxon>Ascomycota</taxon>
        <taxon>Pezizomycotina</taxon>
        <taxon>Dothideomycetes</taxon>
        <taxon>Pleosporomycetidae</taxon>
        <taxon>Pleosporales</taxon>
        <taxon>Pleosporineae</taxon>
        <taxon>Phaeosphaeriaceae</taxon>
        <taxon>Parastagonospora</taxon>
    </lineage>
</organism>
<accession>A0A7U2EQ61</accession>
<evidence type="ECO:0000313" key="1">
    <source>
        <dbReference type="EMBL" id="QRC91001.1"/>
    </source>
</evidence>
<evidence type="ECO:0000313" key="2">
    <source>
        <dbReference type="Proteomes" id="UP000663193"/>
    </source>
</evidence>
<keyword evidence="2" id="KW-1185">Reference proteome</keyword>
<dbReference type="Proteomes" id="UP000663193">
    <property type="component" value="Chromosome 1"/>
</dbReference>
<proteinExistence type="predicted"/>
<gene>
    <name evidence="1" type="ORF">JI435_400830</name>
</gene>
<dbReference type="AlphaFoldDB" id="A0A7U2EQ61"/>
<dbReference type="EMBL" id="CP069023">
    <property type="protein sequence ID" value="QRC91001.1"/>
    <property type="molecule type" value="Genomic_DNA"/>
</dbReference>
<dbReference type="VEuPathDB" id="FungiDB:JI435_400830"/>
<protein>
    <submittedName>
        <fullName evidence="1">Uncharacterized protein</fullName>
    </submittedName>
</protein>
<reference evidence="2" key="1">
    <citation type="journal article" date="2021" name="BMC Genomics">
        <title>Chromosome-level genome assembly and manually-curated proteome of model necrotroph Parastagonospora nodorum Sn15 reveals a genome-wide trove of candidate effector homologs, and redundancy of virulence-related functions within an accessory chromosome.</title>
        <authorList>
            <person name="Bertazzoni S."/>
            <person name="Jones D.A.B."/>
            <person name="Phan H.T."/>
            <person name="Tan K.-C."/>
            <person name="Hane J.K."/>
        </authorList>
    </citation>
    <scope>NUCLEOTIDE SEQUENCE [LARGE SCALE GENOMIC DNA]</scope>
    <source>
        <strain evidence="2">SN15 / ATCC MYA-4574 / FGSC 10173)</strain>
    </source>
</reference>
<name>A0A7U2EQ61_PHANO</name>